<name>A0A7I9XT55_9MYCO</name>
<dbReference type="AlphaFoldDB" id="A0A7I9XT55"/>
<reference evidence="4 5" key="1">
    <citation type="journal article" date="2019" name="Emerg. Microbes Infect.">
        <title>Comprehensive subspecies identification of 175 nontuberculous mycobacteria species based on 7547 genomic profiles.</title>
        <authorList>
            <person name="Matsumoto Y."/>
            <person name="Kinjo T."/>
            <person name="Motooka D."/>
            <person name="Nabeya D."/>
            <person name="Jung N."/>
            <person name="Uechi K."/>
            <person name="Horii T."/>
            <person name="Iida T."/>
            <person name="Fujita J."/>
            <person name="Nakamura S."/>
        </authorList>
    </citation>
    <scope>NUCLEOTIDE SEQUENCE [LARGE SCALE GENOMIC DNA]</scope>
    <source>
        <strain evidence="4 5">JCM 17322</strain>
    </source>
</reference>
<dbReference type="Proteomes" id="UP000465361">
    <property type="component" value="Unassembled WGS sequence"/>
</dbReference>
<dbReference type="InterPro" id="IPR050109">
    <property type="entry name" value="HTH-type_TetR-like_transc_reg"/>
</dbReference>
<dbReference type="PANTHER" id="PTHR30055:SF184">
    <property type="entry name" value="HTH-TYPE TRANSCRIPTIONAL REGULATOR ETHR"/>
    <property type="match status" value="1"/>
</dbReference>
<dbReference type="PRINTS" id="PR00455">
    <property type="entry name" value="HTHTETR"/>
</dbReference>
<keyword evidence="5" id="KW-1185">Reference proteome</keyword>
<dbReference type="Gene3D" id="1.10.357.10">
    <property type="entry name" value="Tetracycline Repressor, domain 2"/>
    <property type="match status" value="1"/>
</dbReference>
<feature type="domain" description="HTH tetR-type" evidence="3">
    <location>
        <begin position="38"/>
        <end position="98"/>
    </location>
</feature>
<evidence type="ECO:0000259" key="3">
    <source>
        <dbReference type="PROSITE" id="PS50977"/>
    </source>
</evidence>
<dbReference type="SUPFAM" id="SSF48498">
    <property type="entry name" value="Tetracyclin repressor-like, C-terminal domain"/>
    <property type="match status" value="1"/>
</dbReference>
<dbReference type="PANTHER" id="PTHR30055">
    <property type="entry name" value="HTH-TYPE TRANSCRIPTIONAL REGULATOR RUTR"/>
    <property type="match status" value="1"/>
</dbReference>
<dbReference type="Gene3D" id="1.10.10.60">
    <property type="entry name" value="Homeodomain-like"/>
    <property type="match status" value="1"/>
</dbReference>
<comment type="caution">
    <text evidence="4">The sequence shown here is derived from an EMBL/GenBank/DDBJ whole genome shotgun (WGS) entry which is preliminary data.</text>
</comment>
<protein>
    <recommendedName>
        <fullName evidence="3">HTH tetR-type domain-containing protein</fullName>
    </recommendedName>
</protein>
<dbReference type="GO" id="GO:0000976">
    <property type="term" value="F:transcription cis-regulatory region binding"/>
    <property type="evidence" value="ECO:0007669"/>
    <property type="project" value="TreeGrafter"/>
</dbReference>
<dbReference type="EMBL" id="BLKW01000002">
    <property type="protein sequence ID" value="GFG73189.1"/>
    <property type="molecule type" value="Genomic_DNA"/>
</dbReference>
<dbReference type="PROSITE" id="PS50977">
    <property type="entry name" value="HTH_TETR_2"/>
    <property type="match status" value="1"/>
</dbReference>
<dbReference type="InterPro" id="IPR009057">
    <property type="entry name" value="Homeodomain-like_sf"/>
</dbReference>
<evidence type="ECO:0000256" key="1">
    <source>
        <dbReference type="ARBA" id="ARBA00023125"/>
    </source>
</evidence>
<dbReference type="SUPFAM" id="SSF46689">
    <property type="entry name" value="Homeodomain-like"/>
    <property type="match status" value="1"/>
</dbReference>
<feature type="DNA-binding region" description="H-T-H motif" evidence="2">
    <location>
        <begin position="61"/>
        <end position="80"/>
    </location>
</feature>
<keyword evidence="1 2" id="KW-0238">DNA-binding</keyword>
<sequence length="231" mass="26090">MCDTVSTIEFHIASELCDTVGVTTRHTDLQARRREHRRNARRRLLDAAHRLLESRPWAEISLDDITSAAEVARTAFYRHFDDRQHLLMAMLDDVGLELGHVADNWMGGTDDPVAELRRSLTGLTAIFVEHGRLIQAISDTARYDPEVNQLYSALAEDLTAATARRIQADVEAGRSRIGQPYEVARALTWMNERYLLASFGQRPFADPTAVTEALTTIWLSTLYGHAAMDRR</sequence>
<dbReference type="InterPro" id="IPR001647">
    <property type="entry name" value="HTH_TetR"/>
</dbReference>
<dbReference type="GO" id="GO:0003700">
    <property type="term" value="F:DNA-binding transcription factor activity"/>
    <property type="evidence" value="ECO:0007669"/>
    <property type="project" value="TreeGrafter"/>
</dbReference>
<organism evidence="4 5">
    <name type="scientific">Mycobacterium botniense</name>
    <dbReference type="NCBI Taxonomy" id="84962"/>
    <lineage>
        <taxon>Bacteria</taxon>
        <taxon>Bacillati</taxon>
        <taxon>Actinomycetota</taxon>
        <taxon>Actinomycetes</taxon>
        <taxon>Mycobacteriales</taxon>
        <taxon>Mycobacteriaceae</taxon>
        <taxon>Mycobacterium</taxon>
    </lineage>
</organism>
<dbReference type="InterPro" id="IPR049397">
    <property type="entry name" value="EthR_C"/>
</dbReference>
<evidence type="ECO:0000313" key="5">
    <source>
        <dbReference type="Proteomes" id="UP000465361"/>
    </source>
</evidence>
<dbReference type="Pfam" id="PF21313">
    <property type="entry name" value="EthR_C"/>
    <property type="match status" value="1"/>
</dbReference>
<evidence type="ECO:0000256" key="2">
    <source>
        <dbReference type="PROSITE-ProRule" id="PRU00335"/>
    </source>
</evidence>
<gene>
    <name evidence="4" type="ORF">MBOT_05540</name>
</gene>
<accession>A0A7I9XT55</accession>
<evidence type="ECO:0000313" key="4">
    <source>
        <dbReference type="EMBL" id="GFG73189.1"/>
    </source>
</evidence>
<proteinExistence type="predicted"/>
<dbReference type="Pfam" id="PF00440">
    <property type="entry name" value="TetR_N"/>
    <property type="match status" value="1"/>
</dbReference>
<dbReference type="InterPro" id="IPR036271">
    <property type="entry name" value="Tet_transcr_reg_TetR-rel_C_sf"/>
</dbReference>